<accession>A0A220RZR3</accession>
<proteinExistence type="predicted"/>
<dbReference type="AlphaFoldDB" id="A0A220RZR3"/>
<sequence>MKTKLTRLILATVAFSAVTLPAAEVYTWKNSKGGTIYSDTPNRLRADKSGVMNIRTHSVSQPQAPAAPETAGSLAEEQGKLNDKIVQANKQIEEQNKKIEEQNRLQKEDNCKAARLNRQFADSARTNNREALIQRYEADVNKYCN</sequence>
<reference evidence="2 3" key="1">
    <citation type="submission" date="2017-06" db="EMBL/GenBank/DDBJ databases">
        <title>Neisseria chenwenguii sp. nov., isolated from the intestinal contents of Tibetan Plateau Pika in Yushu, Qinghai Province, China.</title>
        <authorList>
            <person name="Zhang G."/>
        </authorList>
    </citation>
    <scope>NUCLEOTIDE SEQUENCE [LARGE SCALE GENOMIC DNA]</scope>
    <source>
        <strain evidence="2 3">10023</strain>
    </source>
</reference>
<feature type="domain" description="DUF4124" evidence="1">
    <location>
        <begin position="17"/>
        <end position="71"/>
    </location>
</feature>
<dbReference type="EMBL" id="CP022278">
    <property type="protein sequence ID" value="ASK26721.1"/>
    <property type="molecule type" value="Genomic_DNA"/>
</dbReference>
<protein>
    <submittedName>
        <fullName evidence="2">DUF4124 domain-containing protein</fullName>
    </submittedName>
</protein>
<name>A0A220RZR3_9NEIS</name>
<dbReference type="RefSeq" id="WP_089035442.1">
    <property type="nucleotide sequence ID" value="NZ_CP022278.1"/>
</dbReference>
<organism evidence="2 3">
    <name type="scientific">Neisseria chenwenguii</name>
    <dbReference type="NCBI Taxonomy" id="1853278"/>
    <lineage>
        <taxon>Bacteria</taxon>
        <taxon>Pseudomonadati</taxon>
        <taxon>Pseudomonadota</taxon>
        <taxon>Betaproteobacteria</taxon>
        <taxon>Neisseriales</taxon>
        <taxon>Neisseriaceae</taxon>
        <taxon>Neisseria</taxon>
    </lineage>
</organism>
<dbReference type="Pfam" id="PF13511">
    <property type="entry name" value="DUF4124"/>
    <property type="match status" value="1"/>
</dbReference>
<evidence type="ECO:0000259" key="1">
    <source>
        <dbReference type="Pfam" id="PF13511"/>
    </source>
</evidence>
<keyword evidence="3" id="KW-1185">Reference proteome</keyword>
<dbReference type="KEGG" id="nei:BG910_02240"/>
<gene>
    <name evidence="2" type="ORF">BG910_02240</name>
</gene>
<dbReference type="OrthoDB" id="8613872at2"/>
<evidence type="ECO:0000313" key="2">
    <source>
        <dbReference type="EMBL" id="ASK26721.1"/>
    </source>
</evidence>
<dbReference type="Proteomes" id="UP000198238">
    <property type="component" value="Chromosome"/>
</dbReference>
<dbReference type="InterPro" id="IPR025392">
    <property type="entry name" value="DUF4124"/>
</dbReference>
<evidence type="ECO:0000313" key="3">
    <source>
        <dbReference type="Proteomes" id="UP000198238"/>
    </source>
</evidence>